<comment type="caution">
    <text evidence="1">The sequence shown here is derived from an EMBL/GenBank/DDBJ whole genome shotgun (WGS) entry which is preliminary data.</text>
</comment>
<keyword evidence="2" id="KW-1185">Reference proteome</keyword>
<name>A0AAD7KE64_9AGAR</name>
<organism evidence="1 2">
    <name type="scientific">Mycena maculata</name>
    <dbReference type="NCBI Taxonomy" id="230809"/>
    <lineage>
        <taxon>Eukaryota</taxon>
        <taxon>Fungi</taxon>
        <taxon>Dikarya</taxon>
        <taxon>Basidiomycota</taxon>
        <taxon>Agaricomycotina</taxon>
        <taxon>Agaricomycetes</taxon>
        <taxon>Agaricomycetidae</taxon>
        <taxon>Agaricales</taxon>
        <taxon>Marasmiineae</taxon>
        <taxon>Mycenaceae</taxon>
        <taxon>Mycena</taxon>
    </lineage>
</organism>
<dbReference type="AlphaFoldDB" id="A0AAD7KE64"/>
<reference evidence="1" key="1">
    <citation type="submission" date="2023-03" db="EMBL/GenBank/DDBJ databases">
        <title>Massive genome expansion in bonnet fungi (Mycena s.s.) driven by repeated elements and novel gene families across ecological guilds.</title>
        <authorList>
            <consortium name="Lawrence Berkeley National Laboratory"/>
            <person name="Harder C.B."/>
            <person name="Miyauchi S."/>
            <person name="Viragh M."/>
            <person name="Kuo A."/>
            <person name="Thoen E."/>
            <person name="Andreopoulos B."/>
            <person name="Lu D."/>
            <person name="Skrede I."/>
            <person name="Drula E."/>
            <person name="Henrissat B."/>
            <person name="Morin E."/>
            <person name="Kohler A."/>
            <person name="Barry K."/>
            <person name="LaButti K."/>
            <person name="Morin E."/>
            <person name="Salamov A."/>
            <person name="Lipzen A."/>
            <person name="Mereny Z."/>
            <person name="Hegedus B."/>
            <person name="Baldrian P."/>
            <person name="Stursova M."/>
            <person name="Weitz H."/>
            <person name="Taylor A."/>
            <person name="Grigoriev I.V."/>
            <person name="Nagy L.G."/>
            <person name="Martin F."/>
            <person name="Kauserud H."/>
        </authorList>
    </citation>
    <scope>NUCLEOTIDE SEQUENCE</scope>
    <source>
        <strain evidence="1">CBHHK188m</strain>
    </source>
</reference>
<evidence type="ECO:0000313" key="2">
    <source>
        <dbReference type="Proteomes" id="UP001215280"/>
    </source>
</evidence>
<dbReference type="EMBL" id="JARJLG010000002">
    <property type="protein sequence ID" value="KAJ7783781.1"/>
    <property type="molecule type" value="Genomic_DNA"/>
</dbReference>
<sequence length="126" mass="12613">MSPRKQSPRLRPFATTAATTATSLTKAAALCLALALAALIDVVPFAAAFAADVTILIALDATPVGCAATVTCPTGVVAGAAETVGWAIVGAAAEVEAAAALSMTTSIPVRRVNTAPYNPARNSQYL</sequence>
<dbReference type="Proteomes" id="UP001215280">
    <property type="component" value="Unassembled WGS sequence"/>
</dbReference>
<gene>
    <name evidence="1" type="ORF">DFH07DRAFT_948785</name>
</gene>
<evidence type="ECO:0000313" key="1">
    <source>
        <dbReference type="EMBL" id="KAJ7783781.1"/>
    </source>
</evidence>
<protein>
    <submittedName>
        <fullName evidence="1">Uncharacterized protein</fullName>
    </submittedName>
</protein>
<accession>A0AAD7KE64</accession>
<proteinExistence type="predicted"/>